<feature type="coiled-coil region" evidence="1">
    <location>
        <begin position="238"/>
        <end position="265"/>
    </location>
</feature>
<protein>
    <recommendedName>
        <fullName evidence="3">FAM13A-like domain-containing protein</fullName>
    </recommendedName>
</protein>
<name>A0A7S4V045_9DINO</name>
<dbReference type="PANTHER" id="PTHR15904:SF17">
    <property type="entry name" value="RHO-GAP DOMAIN-CONTAINING PROTEIN"/>
    <property type="match status" value="1"/>
</dbReference>
<feature type="domain" description="FAM13A-like" evidence="3">
    <location>
        <begin position="196"/>
        <end position="259"/>
    </location>
</feature>
<keyword evidence="1" id="KW-0175">Coiled coil</keyword>
<organism evidence="4">
    <name type="scientific">Alexandrium monilatum</name>
    <dbReference type="NCBI Taxonomy" id="311494"/>
    <lineage>
        <taxon>Eukaryota</taxon>
        <taxon>Sar</taxon>
        <taxon>Alveolata</taxon>
        <taxon>Dinophyceae</taxon>
        <taxon>Gonyaulacales</taxon>
        <taxon>Pyrocystaceae</taxon>
        <taxon>Alexandrium</taxon>
    </lineage>
</organism>
<feature type="domain" description="FAM13A-like" evidence="3">
    <location>
        <begin position="105"/>
        <end position="161"/>
    </location>
</feature>
<dbReference type="InterPro" id="IPR059029">
    <property type="entry name" value="FAM13A_dom"/>
</dbReference>
<proteinExistence type="predicted"/>
<dbReference type="InterPro" id="IPR039102">
    <property type="entry name" value="FAM13"/>
</dbReference>
<feature type="region of interest" description="Disordered" evidence="2">
    <location>
        <begin position="160"/>
        <end position="188"/>
    </location>
</feature>
<dbReference type="EMBL" id="HBNR01013082">
    <property type="protein sequence ID" value="CAE4568835.1"/>
    <property type="molecule type" value="Transcribed_RNA"/>
</dbReference>
<evidence type="ECO:0000313" key="4">
    <source>
        <dbReference type="EMBL" id="CAE4568835.1"/>
    </source>
</evidence>
<dbReference type="AlphaFoldDB" id="A0A7S4V045"/>
<accession>A0A7S4V045</accession>
<dbReference type="Pfam" id="PF26116">
    <property type="entry name" value="FAM13A"/>
    <property type="match status" value="2"/>
</dbReference>
<evidence type="ECO:0000259" key="3">
    <source>
        <dbReference type="Pfam" id="PF26116"/>
    </source>
</evidence>
<evidence type="ECO:0000256" key="2">
    <source>
        <dbReference type="SAM" id="MobiDB-lite"/>
    </source>
</evidence>
<reference evidence="4" key="1">
    <citation type="submission" date="2021-01" db="EMBL/GenBank/DDBJ databases">
        <authorList>
            <person name="Corre E."/>
            <person name="Pelletier E."/>
            <person name="Niang G."/>
            <person name="Scheremetjew M."/>
            <person name="Finn R."/>
            <person name="Kale V."/>
            <person name="Holt S."/>
            <person name="Cochrane G."/>
            <person name="Meng A."/>
            <person name="Brown T."/>
            <person name="Cohen L."/>
        </authorList>
    </citation>
    <scope>NUCLEOTIDE SEQUENCE</scope>
    <source>
        <strain evidence="4">CCMP3105</strain>
    </source>
</reference>
<dbReference type="PANTHER" id="PTHR15904">
    <property type="entry name" value="FAM13"/>
    <property type="match status" value="1"/>
</dbReference>
<sequence>MVLVEDLLTDSLSACVGSWFETPFTHPFLELKTVSVADAVRPIPKRWVDDIEIDEGFGAEEGDLLGEGPVRSWSMDEGKQRLRDSLARLNLPEDRVSHANLPKMNRHELASEKRRVKQELKRYDADFRKQFSRLPTHSEKEPMRPLYVYYRRLKTMIAQAETSKLGPRESVTTGPDEETPRQGGRRPNVEDQIAALEARIDSLQTEKGSVRVKLQAFQEKFVSENNRKIRFHKDILPIEREYRMYKNLKEEIQKAETQLRDLREDA</sequence>
<evidence type="ECO:0000256" key="1">
    <source>
        <dbReference type="SAM" id="Coils"/>
    </source>
</evidence>
<gene>
    <name evidence="4" type="ORF">AMON00008_LOCUS8454</name>
</gene>